<organism evidence="3 4">
    <name type="scientific">Glossina austeni</name>
    <name type="common">Savannah tsetse fly</name>
    <dbReference type="NCBI Taxonomy" id="7395"/>
    <lineage>
        <taxon>Eukaryota</taxon>
        <taxon>Metazoa</taxon>
        <taxon>Ecdysozoa</taxon>
        <taxon>Arthropoda</taxon>
        <taxon>Hexapoda</taxon>
        <taxon>Insecta</taxon>
        <taxon>Pterygota</taxon>
        <taxon>Neoptera</taxon>
        <taxon>Endopterygota</taxon>
        <taxon>Diptera</taxon>
        <taxon>Brachycera</taxon>
        <taxon>Muscomorpha</taxon>
        <taxon>Hippoboscoidea</taxon>
        <taxon>Glossinidae</taxon>
        <taxon>Glossina</taxon>
    </lineage>
</organism>
<dbReference type="STRING" id="7395.A0A1A9UYN6"/>
<evidence type="ECO:0000256" key="1">
    <source>
        <dbReference type="ARBA" id="ARBA00004613"/>
    </source>
</evidence>
<evidence type="ECO:0000313" key="4">
    <source>
        <dbReference type="Proteomes" id="UP000078200"/>
    </source>
</evidence>
<dbReference type="AlphaFoldDB" id="A0A1A9UYN6"/>
<proteinExistence type="predicted"/>
<dbReference type="Proteomes" id="UP000078200">
    <property type="component" value="Unassembled WGS sequence"/>
</dbReference>
<protein>
    <submittedName>
        <fullName evidence="3">Uncharacterized protein</fullName>
    </submittedName>
</protein>
<comment type="subcellular location">
    <subcellularLocation>
        <location evidence="1">Secreted</location>
    </subcellularLocation>
</comment>
<evidence type="ECO:0000256" key="2">
    <source>
        <dbReference type="ARBA" id="ARBA00022525"/>
    </source>
</evidence>
<dbReference type="InterPro" id="IPR035940">
    <property type="entry name" value="CAP_sf"/>
</dbReference>
<keyword evidence="4" id="KW-1185">Reference proteome</keyword>
<evidence type="ECO:0000313" key="3">
    <source>
        <dbReference type="EnsemblMetazoa" id="GAUT019990-PA"/>
    </source>
</evidence>
<dbReference type="EnsemblMetazoa" id="GAUT019990-RA">
    <property type="protein sequence ID" value="GAUT019990-PA"/>
    <property type="gene ID" value="GAUT019990"/>
</dbReference>
<dbReference type="SUPFAM" id="SSF55797">
    <property type="entry name" value="PR-1-like"/>
    <property type="match status" value="1"/>
</dbReference>
<accession>A0A1A9UYN6</accession>
<name>A0A1A9UYN6_GLOAU</name>
<keyword evidence="2" id="KW-0964">Secreted</keyword>
<dbReference type="Gene3D" id="3.40.33.10">
    <property type="entry name" value="CAP"/>
    <property type="match status" value="1"/>
</dbReference>
<reference evidence="3" key="1">
    <citation type="submission" date="2020-05" db="UniProtKB">
        <authorList>
            <consortium name="EnsemblMetazoa"/>
        </authorList>
    </citation>
    <scope>IDENTIFICATION</scope>
    <source>
        <strain evidence="3">TTRI</strain>
    </source>
</reference>
<sequence length="310" mass="35078">MVTLWNCSKICLKALSITRQGLSDHEIKKFVNFCQLLGNIEHPLQNIEYESRVEMTINLLGPLSRRLSLGHTASAITVARGLKIVLGDGQDTIQAQALYAHTPLKIGKIDFMNVNSSMAEYAAMEKLLVMTFLSYLMTKFLQHPIEAQFIAISLDVLRFRGRKKSVNIMVDAYEYCKPETLQKICRPGKMHLECGAPEKKPKYECQKVAPLLPMTKKVKRFLLDLHNAWRDKVAGGEETGGKSDTSFPIATRMRELIWDNELNYLASNQGFKGKQDILSVFEIIQEVFQPIYQGKSEIIDTENMANCSIA</sequence>
<dbReference type="VEuPathDB" id="VectorBase:GAUT019990"/>